<dbReference type="Proteomes" id="UP001055111">
    <property type="component" value="Unassembled WGS sequence"/>
</dbReference>
<protein>
    <submittedName>
        <fullName evidence="4">ABC transporter substrate-binding protein</fullName>
    </submittedName>
</protein>
<dbReference type="SUPFAM" id="SSF53822">
    <property type="entry name" value="Periplasmic binding protein-like I"/>
    <property type="match status" value="1"/>
</dbReference>
<keyword evidence="2" id="KW-0732">Signal</keyword>
<comment type="caution">
    <text evidence="4">The sequence shown here is derived from an EMBL/GenBank/DDBJ whole genome shotgun (WGS) entry which is preliminary data.</text>
</comment>
<evidence type="ECO:0000259" key="3">
    <source>
        <dbReference type="Pfam" id="PF13458"/>
    </source>
</evidence>
<dbReference type="CDD" id="cd06327">
    <property type="entry name" value="PBP1_SBP-like"/>
    <property type="match status" value="1"/>
</dbReference>
<dbReference type="AlphaFoldDB" id="A0AA37IHW7"/>
<organism evidence="4 5">
    <name type="scientific">Caballeronia novacaledonica</name>
    <dbReference type="NCBI Taxonomy" id="1544861"/>
    <lineage>
        <taxon>Bacteria</taxon>
        <taxon>Pseudomonadati</taxon>
        <taxon>Pseudomonadota</taxon>
        <taxon>Betaproteobacteria</taxon>
        <taxon>Burkholderiales</taxon>
        <taxon>Burkholderiaceae</taxon>
        <taxon>Caballeronia</taxon>
    </lineage>
</organism>
<evidence type="ECO:0000256" key="2">
    <source>
        <dbReference type="ARBA" id="ARBA00022729"/>
    </source>
</evidence>
<dbReference type="EMBL" id="BPUS01000008">
    <property type="protein sequence ID" value="GJH27071.1"/>
    <property type="molecule type" value="Genomic_DNA"/>
</dbReference>
<dbReference type="InterPro" id="IPR051010">
    <property type="entry name" value="BCAA_transport"/>
</dbReference>
<dbReference type="InterPro" id="IPR028082">
    <property type="entry name" value="Peripla_BP_I"/>
</dbReference>
<dbReference type="PANTHER" id="PTHR30483:SF6">
    <property type="entry name" value="PERIPLASMIC BINDING PROTEIN OF ABC TRANSPORTER FOR NATURAL AMINO ACIDS"/>
    <property type="match status" value="1"/>
</dbReference>
<dbReference type="PANTHER" id="PTHR30483">
    <property type="entry name" value="LEUCINE-SPECIFIC-BINDING PROTEIN"/>
    <property type="match status" value="1"/>
</dbReference>
<dbReference type="InterPro" id="IPR028081">
    <property type="entry name" value="Leu-bd"/>
</dbReference>
<accession>A0AA37IHW7</accession>
<evidence type="ECO:0000256" key="1">
    <source>
        <dbReference type="ARBA" id="ARBA00010062"/>
    </source>
</evidence>
<comment type="similarity">
    <text evidence="1">Belongs to the leucine-binding protein family.</text>
</comment>
<dbReference type="Gene3D" id="3.40.50.2300">
    <property type="match status" value="2"/>
</dbReference>
<feature type="domain" description="Leucine-binding protein" evidence="3">
    <location>
        <begin position="38"/>
        <end position="375"/>
    </location>
</feature>
<proteinExistence type="inferred from homology"/>
<name>A0AA37IHW7_9BURK</name>
<dbReference type="RefSeq" id="WP_238213739.1">
    <property type="nucleotide sequence ID" value="NZ_BPUS01000008.1"/>
</dbReference>
<gene>
    <name evidence="4" type="ORF">CBA19CS42_21165</name>
</gene>
<reference evidence="4" key="1">
    <citation type="submission" date="2022-09" db="EMBL/GenBank/DDBJ databases">
        <title>Isolation and characterization of 3-chlorobenzoate degrading bacteria from soils in Shizuoka.</title>
        <authorList>
            <person name="Ifat A."/>
            <person name="Ogawa N."/>
            <person name="Kimbara K."/>
            <person name="Moriuchi R."/>
            <person name="Dohra H."/>
            <person name="Shintani M."/>
        </authorList>
    </citation>
    <scope>NUCLEOTIDE SEQUENCE</scope>
    <source>
        <strain evidence="4">19CS4-2</strain>
    </source>
</reference>
<evidence type="ECO:0000313" key="4">
    <source>
        <dbReference type="EMBL" id="GJH27071.1"/>
    </source>
</evidence>
<dbReference type="Pfam" id="PF13458">
    <property type="entry name" value="Peripla_BP_6"/>
    <property type="match status" value="1"/>
</dbReference>
<evidence type="ECO:0000313" key="5">
    <source>
        <dbReference type="Proteomes" id="UP001055111"/>
    </source>
</evidence>
<sequence length="413" mass="44251">MMKKVIGEEPVKSAMLSRVLSAATILSPLAHADSMAEPVKIGVIVDMSGVYAGIGGPGGVAAVNLAVKDFGGKVIGRPIQILTADYQNKVDVAATRVREWYDRDNVSMVIESTDSASALALQKLGAERKKITIFAGSATTEITGRQCSPYGVHYVYDTYALANGTARAIVAEGGKSWYFITADYAFGHSLEAQATKVVRSMGGAVAGRVSHPLSASDFASFLMQAQASKAQVIGLADAGRDTQNAIRQAGEFGVASSKQIVAPLLIFDSDLKGIGLKAAQGLQFTTAFYWDYDDETRAFGRKYYAVASKMPTMVQAGMYSAVTQYLKAVEAAQSTDSDKVMAKLRATPIHDFFARDGRILANGLMAHDMYLAEAKKPSESKGEWDLLKIRSIIPKDKAFEPLEQTGCPLTTAR</sequence>